<dbReference type="EC" id="3.6.5.-" evidence="4"/>
<dbReference type="Pfam" id="PF00009">
    <property type="entry name" value="GTP_EFTU"/>
    <property type="match status" value="1"/>
</dbReference>
<organism evidence="4 5">
    <name type="scientific">Kluyvera cryocrescens</name>
    <name type="common">Kluyvera citrophila</name>
    <dbReference type="NCBI Taxonomy" id="580"/>
    <lineage>
        <taxon>Bacteria</taxon>
        <taxon>Pseudomonadati</taxon>
        <taxon>Pseudomonadota</taxon>
        <taxon>Gammaproteobacteria</taxon>
        <taxon>Enterobacterales</taxon>
        <taxon>Enterobacteriaceae</taxon>
        <taxon>Kluyvera</taxon>
    </lineage>
</organism>
<dbReference type="EMBL" id="CAADJD010000018">
    <property type="protein sequence ID" value="VFS63881.1"/>
    <property type="molecule type" value="Genomic_DNA"/>
</dbReference>
<keyword evidence="4" id="KW-0378">Hydrolase</keyword>
<dbReference type="AlphaFoldDB" id="A0A485ATA9"/>
<keyword evidence="5" id="KW-1185">Reference proteome</keyword>
<gene>
    <name evidence="4" type="primary">lepA_2</name>
    <name evidence="4" type="ORF">NCTC12993_02950</name>
</gene>
<dbReference type="InterPro" id="IPR027417">
    <property type="entry name" value="P-loop_NTPase"/>
</dbReference>
<feature type="domain" description="Tr-type G" evidence="3">
    <location>
        <begin position="5"/>
        <end position="80"/>
    </location>
</feature>
<sequence length="144" mass="15552">MTPGQGVEAQTLANCYTAMEMDLEVVPVLNKIDLPAADPERVAEEIEDIVGIDATDAVRCSAKTGLGVTDVLERLVRDIPPPEGDPEGPLQALIIDSWFDNYLGVVSLVRIKNGTMRKGDKIKVMSTGQVYNADRLGIFHAKTG</sequence>
<keyword evidence="1" id="KW-0547">Nucleotide-binding</keyword>
<evidence type="ECO:0000256" key="2">
    <source>
        <dbReference type="ARBA" id="ARBA00023134"/>
    </source>
</evidence>
<dbReference type="InterPro" id="IPR006297">
    <property type="entry name" value="EF-4"/>
</dbReference>
<keyword evidence="4" id="KW-0251">Elongation factor</keyword>
<evidence type="ECO:0000313" key="4">
    <source>
        <dbReference type="EMBL" id="VFS63881.1"/>
    </source>
</evidence>
<dbReference type="Gene3D" id="2.40.30.10">
    <property type="entry name" value="Translation factors"/>
    <property type="match status" value="1"/>
</dbReference>
<dbReference type="Proteomes" id="UP000401081">
    <property type="component" value="Unassembled WGS sequence"/>
</dbReference>
<dbReference type="PANTHER" id="PTHR43512">
    <property type="entry name" value="TRANSLATION FACTOR GUF1-RELATED"/>
    <property type="match status" value="1"/>
</dbReference>
<dbReference type="InterPro" id="IPR009000">
    <property type="entry name" value="Transl_B-barrel_sf"/>
</dbReference>
<dbReference type="InterPro" id="IPR000795">
    <property type="entry name" value="T_Tr_GTP-bd_dom"/>
</dbReference>
<evidence type="ECO:0000313" key="5">
    <source>
        <dbReference type="Proteomes" id="UP000401081"/>
    </source>
</evidence>
<dbReference type="GO" id="GO:0003746">
    <property type="term" value="F:translation elongation factor activity"/>
    <property type="evidence" value="ECO:0007669"/>
    <property type="project" value="UniProtKB-KW"/>
</dbReference>
<evidence type="ECO:0000256" key="1">
    <source>
        <dbReference type="ARBA" id="ARBA00022741"/>
    </source>
</evidence>
<proteinExistence type="predicted"/>
<dbReference type="PANTHER" id="PTHR43512:SF4">
    <property type="entry name" value="TRANSLATION FACTOR GUF1 HOMOLOG, CHLOROPLASTIC"/>
    <property type="match status" value="1"/>
</dbReference>
<keyword evidence="4" id="KW-0648">Protein biosynthesis</keyword>
<dbReference type="Gene3D" id="3.40.50.300">
    <property type="entry name" value="P-loop containing nucleotide triphosphate hydrolases"/>
    <property type="match status" value="1"/>
</dbReference>
<accession>A0A485ATA9</accession>
<dbReference type="SUPFAM" id="SSF50447">
    <property type="entry name" value="Translation proteins"/>
    <property type="match status" value="1"/>
</dbReference>
<protein>
    <submittedName>
        <fullName evidence="4">Elongation factor 4</fullName>
        <ecNumber evidence="4">3.6.5.-</ecNumber>
    </submittedName>
</protein>
<dbReference type="GO" id="GO:0003924">
    <property type="term" value="F:GTPase activity"/>
    <property type="evidence" value="ECO:0007669"/>
    <property type="project" value="InterPro"/>
</dbReference>
<dbReference type="SUPFAM" id="SSF52540">
    <property type="entry name" value="P-loop containing nucleoside triphosphate hydrolases"/>
    <property type="match status" value="1"/>
</dbReference>
<dbReference type="GO" id="GO:0005525">
    <property type="term" value="F:GTP binding"/>
    <property type="evidence" value="ECO:0007669"/>
    <property type="project" value="UniProtKB-KW"/>
</dbReference>
<evidence type="ECO:0000259" key="3">
    <source>
        <dbReference type="Pfam" id="PF00009"/>
    </source>
</evidence>
<name>A0A485ATA9_KLUCR</name>
<keyword evidence="2" id="KW-0342">GTP-binding</keyword>
<dbReference type="GO" id="GO:0043022">
    <property type="term" value="F:ribosome binding"/>
    <property type="evidence" value="ECO:0007669"/>
    <property type="project" value="TreeGrafter"/>
</dbReference>
<reference evidence="4 5" key="1">
    <citation type="submission" date="2019-03" db="EMBL/GenBank/DDBJ databases">
        <authorList>
            <consortium name="Pathogen Informatics"/>
        </authorList>
    </citation>
    <scope>NUCLEOTIDE SEQUENCE [LARGE SCALE GENOMIC DNA]</scope>
    <source>
        <strain evidence="4 5">NCTC12993</strain>
    </source>
</reference>
<dbReference type="GO" id="GO:0045727">
    <property type="term" value="P:positive regulation of translation"/>
    <property type="evidence" value="ECO:0007669"/>
    <property type="project" value="TreeGrafter"/>
</dbReference>